<dbReference type="PANTHER" id="PTHR46438">
    <property type="entry name" value="ALPHA/BETA-HYDROLASES SUPERFAMILY PROTEIN"/>
    <property type="match status" value="1"/>
</dbReference>
<name>A0A2K8L189_9PROT</name>
<reference evidence="2 3" key="1">
    <citation type="submission" date="2016-12" db="EMBL/GenBank/DDBJ databases">
        <title>Isolation and genomic insights into novel planktonic Zetaproteobacteria from stratified waters of the Chesapeake Bay.</title>
        <authorList>
            <person name="McAllister S.M."/>
            <person name="Kato S."/>
            <person name="Chan C.S."/>
            <person name="Chiu B.K."/>
            <person name="Field E.K."/>
        </authorList>
    </citation>
    <scope>NUCLEOTIDE SEQUENCE [LARGE SCALE GENOMIC DNA]</scope>
    <source>
        <strain evidence="2 3">CP-8</strain>
    </source>
</reference>
<dbReference type="Proteomes" id="UP000231637">
    <property type="component" value="Chromosome"/>
</dbReference>
<dbReference type="OrthoDB" id="5295402at2"/>
<dbReference type="Pfam" id="PF00561">
    <property type="entry name" value="Abhydrolase_1"/>
    <property type="match status" value="1"/>
</dbReference>
<dbReference type="InterPro" id="IPR000639">
    <property type="entry name" value="Epox_hydrolase-like"/>
</dbReference>
<dbReference type="PRINTS" id="PR00412">
    <property type="entry name" value="EPOXHYDRLASE"/>
</dbReference>
<evidence type="ECO:0000259" key="1">
    <source>
        <dbReference type="Pfam" id="PF00561"/>
    </source>
</evidence>
<keyword evidence="3" id="KW-1185">Reference proteome</keyword>
<evidence type="ECO:0000313" key="3">
    <source>
        <dbReference type="Proteomes" id="UP000231637"/>
    </source>
</evidence>
<dbReference type="InterPro" id="IPR029058">
    <property type="entry name" value="AB_hydrolase_fold"/>
</dbReference>
<organism evidence="2 3">
    <name type="scientific">Mariprofundus ferrinatatus</name>
    <dbReference type="NCBI Taxonomy" id="1921087"/>
    <lineage>
        <taxon>Bacteria</taxon>
        <taxon>Pseudomonadati</taxon>
        <taxon>Pseudomonadota</taxon>
        <taxon>Candidatius Mariprofundia</taxon>
        <taxon>Mariprofundales</taxon>
        <taxon>Mariprofundaceae</taxon>
        <taxon>Mariprofundus</taxon>
    </lineage>
</organism>
<dbReference type="KEGG" id="mfn:Ga0123462_0169"/>
<sequence length="319" mass="36101">MVTNIAKAILSVLLAAVVSGCALGISEIPVAELEKRYASNPPLYIDVDGLQVHYREEGKDNDHTLVMLHGILASLHNWEVWSRELAGRYRVISLDLPGHGLTGPANFEYNTENYIQFINSFASRLGLEKFTLVGNSLGGYFAWNYAIRYPQQVEKLVLIDTAGFPLKKIPFPVRAFTAPLLGEISMHFTPRIASSILLREVYAEPSRISEAMTERYYELQLRPGNRRASQTLFKRNLEILRQEPSGLEQLTMPTLLMWGEQDHWIPADPHLKRWQQALPHAKVVIYPDAGHMPMEEIPVRSARNLHQFLSGAEITDTSE</sequence>
<dbReference type="RefSeq" id="WP_100264568.1">
    <property type="nucleotide sequence ID" value="NZ_CP018800.1"/>
</dbReference>
<gene>
    <name evidence="2" type="ORF">Ga0123462_0169</name>
</gene>
<protein>
    <submittedName>
        <fullName evidence="2">Pimeloyl-ACP methyl ester carboxylesterase</fullName>
    </submittedName>
</protein>
<dbReference type="PROSITE" id="PS51257">
    <property type="entry name" value="PROKAR_LIPOPROTEIN"/>
    <property type="match status" value="1"/>
</dbReference>
<dbReference type="Gene3D" id="3.40.50.1820">
    <property type="entry name" value="alpha/beta hydrolase"/>
    <property type="match status" value="1"/>
</dbReference>
<dbReference type="SUPFAM" id="SSF53474">
    <property type="entry name" value="alpha/beta-Hydrolases"/>
    <property type="match status" value="1"/>
</dbReference>
<dbReference type="PRINTS" id="PR00111">
    <property type="entry name" value="ABHYDROLASE"/>
</dbReference>
<feature type="domain" description="AB hydrolase-1" evidence="1">
    <location>
        <begin position="64"/>
        <end position="296"/>
    </location>
</feature>
<dbReference type="PANTHER" id="PTHR46438:SF11">
    <property type="entry name" value="LIPASE-RELATED"/>
    <property type="match status" value="1"/>
</dbReference>
<accession>A0A2K8L189</accession>
<evidence type="ECO:0000313" key="2">
    <source>
        <dbReference type="EMBL" id="ATX81047.1"/>
    </source>
</evidence>
<proteinExistence type="predicted"/>
<dbReference type="AlphaFoldDB" id="A0A2K8L189"/>
<dbReference type="GO" id="GO:0003824">
    <property type="term" value="F:catalytic activity"/>
    <property type="evidence" value="ECO:0007669"/>
    <property type="project" value="InterPro"/>
</dbReference>
<dbReference type="InterPro" id="IPR000073">
    <property type="entry name" value="AB_hydrolase_1"/>
</dbReference>
<dbReference type="EMBL" id="CP018800">
    <property type="protein sequence ID" value="ATX81047.1"/>
    <property type="molecule type" value="Genomic_DNA"/>
</dbReference>